<gene>
    <name evidence="1" type="ORF">ALC60_01636</name>
</gene>
<accession>A0A151XG30</accession>
<evidence type="ECO:0000313" key="1">
    <source>
        <dbReference type="EMBL" id="KYQ59326.1"/>
    </source>
</evidence>
<dbReference type="Proteomes" id="UP000075809">
    <property type="component" value="Unassembled WGS sequence"/>
</dbReference>
<sequence>MRVQTLIISVALANNVRRDVVVYHDILIRCFLYGIEYFETLKKITKRNTTNGCFVSSSEMTHVQSVDDSDKYHSKQDFYLIRFESSGLVVPINIPASDDIAAKYRSLHYG</sequence>
<dbReference type="EMBL" id="KQ982174">
    <property type="protein sequence ID" value="KYQ59326.1"/>
    <property type="molecule type" value="Genomic_DNA"/>
</dbReference>
<organism evidence="1 2">
    <name type="scientific">Mycetomoellerius zeteki</name>
    <dbReference type="NCBI Taxonomy" id="64791"/>
    <lineage>
        <taxon>Eukaryota</taxon>
        <taxon>Metazoa</taxon>
        <taxon>Ecdysozoa</taxon>
        <taxon>Arthropoda</taxon>
        <taxon>Hexapoda</taxon>
        <taxon>Insecta</taxon>
        <taxon>Pterygota</taxon>
        <taxon>Neoptera</taxon>
        <taxon>Endopterygota</taxon>
        <taxon>Hymenoptera</taxon>
        <taxon>Apocrita</taxon>
        <taxon>Aculeata</taxon>
        <taxon>Formicoidea</taxon>
        <taxon>Formicidae</taxon>
        <taxon>Myrmicinae</taxon>
        <taxon>Mycetomoellerius</taxon>
    </lineage>
</organism>
<name>A0A151XG30_9HYME</name>
<proteinExistence type="predicted"/>
<dbReference type="AlphaFoldDB" id="A0A151XG30"/>
<reference evidence="1 2" key="1">
    <citation type="submission" date="2015-09" db="EMBL/GenBank/DDBJ databases">
        <title>Trachymyrmex zeteki WGS genome.</title>
        <authorList>
            <person name="Nygaard S."/>
            <person name="Hu H."/>
            <person name="Boomsma J."/>
            <person name="Zhang G."/>
        </authorList>
    </citation>
    <scope>NUCLEOTIDE SEQUENCE [LARGE SCALE GENOMIC DNA]</scope>
    <source>
        <strain evidence="1">Tzet28-1</strain>
        <tissue evidence="1">Whole body</tissue>
    </source>
</reference>
<protein>
    <submittedName>
        <fullName evidence="1">Uncharacterized protein</fullName>
    </submittedName>
</protein>
<keyword evidence="2" id="KW-1185">Reference proteome</keyword>
<evidence type="ECO:0000313" key="2">
    <source>
        <dbReference type="Proteomes" id="UP000075809"/>
    </source>
</evidence>